<keyword evidence="3" id="KW-1185">Reference proteome</keyword>
<keyword evidence="1" id="KW-0812">Transmembrane</keyword>
<dbReference type="EMBL" id="JAFIRN010000012">
    <property type="protein sequence ID" value="KAG5838498.1"/>
    <property type="molecule type" value="Genomic_DNA"/>
</dbReference>
<evidence type="ECO:0000313" key="3">
    <source>
        <dbReference type="Proteomes" id="UP001044222"/>
    </source>
</evidence>
<feature type="transmembrane region" description="Helical" evidence="1">
    <location>
        <begin position="75"/>
        <end position="95"/>
    </location>
</feature>
<gene>
    <name evidence="2" type="ORF">ANANG_G00224310</name>
</gene>
<sequence>MQNNKCCFSSFIYFGNDIDTPLISYMTSFLALSLTPAEHNESLKCERLKSQKDRRRPDSCHPFHPEENAMECGGALGLAPQMAGILLPLLFSLLAR</sequence>
<protein>
    <submittedName>
        <fullName evidence="2">Uncharacterized protein</fullName>
    </submittedName>
</protein>
<evidence type="ECO:0000256" key="1">
    <source>
        <dbReference type="SAM" id="Phobius"/>
    </source>
</evidence>
<comment type="caution">
    <text evidence="2">The sequence shown here is derived from an EMBL/GenBank/DDBJ whole genome shotgun (WGS) entry which is preliminary data.</text>
</comment>
<proteinExistence type="predicted"/>
<keyword evidence="1" id="KW-1133">Transmembrane helix</keyword>
<name>A0A9D3RPV3_ANGAN</name>
<dbReference type="Proteomes" id="UP001044222">
    <property type="component" value="Chromosome 12"/>
</dbReference>
<accession>A0A9D3RPV3</accession>
<keyword evidence="1" id="KW-0472">Membrane</keyword>
<dbReference type="AlphaFoldDB" id="A0A9D3RPV3"/>
<evidence type="ECO:0000313" key="2">
    <source>
        <dbReference type="EMBL" id="KAG5838498.1"/>
    </source>
</evidence>
<reference evidence="2" key="1">
    <citation type="submission" date="2021-01" db="EMBL/GenBank/DDBJ databases">
        <title>A chromosome-scale assembly of European eel, Anguilla anguilla.</title>
        <authorList>
            <person name="Henkel C."/>
            <person name="Jong-Raadsen S.A."/>
            <person name="Dufour S."/>
            <person name="Weltzien F.-A."/>
            <person name="Palstra A.P."/>
            <person name="Pelster B."/>
            <person name="Spaink H.P."/>
            <person name="Van Den Thillart G.E."/>
            <person name="Jansen H."/>
            <person name="Zahm M."/>
            <person name="Klopp C."/>
            <person name="Cedric C."/>
            <person name="Louis A."/>
            <person name="Berthelot C."/>
            <person name="Parey E."/>
            <person name="Roest Crollius H."/>
            <person name="Montfort J."/>
            <person name="Robinson-Rechavi M."/>
            <person name="Bucao C."/>
            <person name="Bouchez O."/>
            <person name="Gislard M."/>
            <person name="Lluch J."/>
            <person name="Milhes M."/>
            <person name="Lampietro C."/>
            <person name="Lopez Roques C."/>
            <person name="Donnadieu C."/>
            <person name="Braasch I."/>
            <person name="Desvignes T."/>
            <person name="Postlethwait J."/>
            <person name="Bobe J."/>
            <person name="Guiguen Y."/>
            <person name="Dirks R."/>
        </authorList>
    </citation>
    <scope>NUCLEOTIDE SEQUENCE</scope>
    <source>
        <strain evidence="2">Tag_6206</strain>
        <tissue evidence="2">Liver</tissue>
    </source>
</reference>
<organism evidence="2 3">
    <name type="scientific">Anguilla anguilla</name>
    <name type="common">European freshwater eel</name>
    <name type="synonym">Muraena anguilla</name>
    <dbReference type="NCBI Taxonomy" id="7936"/>
    <lineage>
        <taxon>Eukaryota</taxon>
        <taxon>Metazoa</taxon>
        <taxon>Chordata</taxon>
        <taxon>Craniata</taxon>
        <taxon>Vertebrata</taxon>
        <taxon>Euteleostomi</taxon>
        <taxon>Actinopterygii</taxon>
        <taxon>Neopterygii</taxon>
        <taxon>Teleostei</taxon>
        <taxon>Anguilliformes</taxon>
        <taxon>Anguillidae</taxon>
        <taxon>Anguilla</taxon>
    </lineage>
</organism>